<keyword evidence="3" id="KW-1185">Reference proteome</keyword>
<feature type="domain" description="AB hydrolase-1" evidence="1">
    <location>
        <begin position="8"/>
        <end position="280"/>
    </location>
</feature>
<dbReference type="RefSeq" id="WP_260189636.1">
    <property type="nucleotide sequence ID" value="NZ_JAFFZE010000004.1"/>
</dbReference>
<dbReference type="InterPro" id="IPR052897">
    <property type="entry name" value="Sec-Metab_Biosynth_Hydrolase"/>
</dbReference>
<gene>
    <name evidence="2" type="ORF">JT362_04005</name>
</gene>
<dbReference type="EMBL" id="JAFFZE010000004">
    <property type="protein sequence ID" value="MCT2582289.1"/>
    <property type="molecule type" value="Genomic_DNA"/>
</dbReference>
<evidence type="ECO:0000313" key="3">
    <source>
        <dbReference type="Proteomes" id="UP001156441"/>
    </source>
</evidence>
<proteinExistence type="predicted"/>
<evidence type="ECO:0000259" key="1">
    <source>
        <dbReference type="Pfam" id="PF12697"/>
    </source>
</evidence>
<organism evidence="2 3">
    <name type="scientific">Actinophytocola gossypii</name>
    <dbReference type="NCBI Taxonomy" id="2812003"/>
    <lineage>
        <taxon>Bacteria</taxon>
        <taxon>Bacillati</taxon>
        <taxon>Actinomycetota</taxon>
        <taxon>Actinomycetes</taxon>
        <taxon>Pseudonocardiales</taxon>
        <taxon>Pseudonocardiaceae</taxon>
    </lineage>
</organism>
<dbReference type="InterPro" id="IPR029058">
    <property type="entry name" value="AB_hydrolase_fold"/>
</dbReference>
<dbReference type="PANTHER" id="PTHR37017:SF11">
    <property type="entry name" value="ESTERASE_LIPASE_THIOESTERASE DOMAIN-CONTAINING PROTEIN"/>
    <property type="match status" value="1"/>
</dbReference>
<protein>
    <submittedName>
        <fullName evidence="2">Alpha/beta hydrolase</fullName>
    </submittedName>
</protein>
<dbReference type="Proteomes" id="UP001156441">
    <property type="component" value="Unassembled WGS sequence"/>
</dbReference>
<dbReference type="GO" id="GO:0016787">
    <property type="term" value="F:hydrolase activity"/>
    <property type="evidence" value="ECO:0007669"/>
    <property type="project" value="UniProtKB-KW"/>
</dbReference>
<accession>A0ABT2J3V1</accession>
<name>A0ABT2J3V1_9PSEU</name>
<dbReference type="Gene3D" id="3.40.50.1820">
    <property type="entry name" value="alpha/beta hydrolase"/>
    <property type="match status" value="1"/>
</dbReference>
<reference evidence="2 3" key="1">
    <citation type="submission" date="2021-02" db="EMBL/GenBank/DDBJ databases">
        <title>Actinophytocola xerophila sp. nov., isolated from soil of cotton cropping field.</title>
        <authorList>
            <person name="Huang R."/>
            <person name="Chen X."/>
            <person name="Ge X."/>
            <person name="Liu W."/>
        </authorList>
    </citation>
    <scope>NUCLEOTIDE SEQUENCE [LARGE SCALE GENOMIC DNA]</scope>
    <source>
        <strain evidence="2 3">S1-96</strain>
    </source>
</reference>
<keyword evidence="2" id="KW-0378">Hydrolase</keyword>
<dbReference type="PANTHER" id="PTHR37017">
    <property type="entry name" value="AB HYDROLASE-1 DOMAIN-CONTAINING PROTEIN-RELATED"/>
    <property type="match status" value="1"/>
</dbReference>
<evidence type="ECO:0000313" key="2">
    <source>
        <dbReference type="EMBL" id="MCT2582289.1"/>
    </source>
</evidence>
<dbReference type="SUPFAM" id="SSF53474">
    <property type="entry name" value="alpha/beta-Hydrolases"/>
    <property type="match status" value="1"/>
</dbReference>
<dbReference type="Pfam" id="PF12697">
    <property type="entry name" value="Abhydrolase_6"/>
    <property type="match status" value="1"/>
</dbReference>
<sequence length="292" mass="31071">MTNGEPTFVLVTGSGATSFLWNPVVRELVLRGHRALPVELPGHGFDTVFPAGYGSPQDLELFTGARSPVAGLTLDDYAEHTLGLVRRAAQHGPVVLVGHSLGGSTVTRVANTASDLLAHVVYLSAYCCVDSPTVVGYAPTAPTPDSPLARARQMAFLGDPRRTGVTRTNPMTADPDVLAVQHALLVADLDPAHVPAVLAYATQPDEPLQVVLADAQVDPGTWGRLPRTYVRTSQDEVVPIEVQDRMIAEADHLTPTNPFTVHTIAGSHFVPITRATEVADILITTSDSRLVT</sequence>
<comment type="caution">
    <text evidence="2">The sequence shown here is derived from an EMBL/GenBank/DDBJ whole genome shotgun (WGS) entry which is preliminary data.</text>
</comment>
<dbReference type="InterPro" id="IPR000073">
    <property type="entry name" value="AB_hydrolase_1"/>
</dbReference>